<dbReference type="InterPro" id="IPR011990">
    <property type="entry name" value="TPR-like_helical_dom_sf"/>
</dbReference>
<dbReference type="CDD" id="cd00093">
    <property type="entry name" value="HTH_XRE"/>
    <property type="match status" value="1"/>
</dbReference>
<dbReference type="SUPFAM" id="SSF48452">
    <property type="entry name" value="TPR-like"/>
    <property type="match status" value="2"/>
</dbReference>
<comment type="caution">
    <text evidence="2">The sequence shown here is derived from an EMBL/GenBank/DDBJ whole genome shotgun (WGS) entry which is preliminary data.</text>
</comment>
<evidence type="ECO:0000259" key="1">
    <source>
        <dbReference type="PROSITE" id="PS50943"/>
    </source>
</evidence>
<dbReference type="Gene3D" id="1.10.260.40">
    <property type="entry name" value="lambda repressor-like DNA-binding domains"/>
    <property type="match status" value="1"/>
</dbReference>
<dbReference type="RefSeq" id="WP_026419578.1">
    <property type="nucleotide sequence ID" value="NZ_AUBJ02000001.1"/>
</dbReference>
<accession>A0ABT1JM60</accession>
<reference evidence="2 3" key="1">
    <citation type="submission" date="2022-06" db="EMBL/GenBank/DDBJ databases">
        <title>Genomic Encyclopedia of Type Strains, Phase I: the one thousand microbial genomes (KMG-I) project.</title>
        <authorList>
            <person name="Kyrpides N."/>
        </authorList>
    </citation>
    <scope>NUCLEOTIDE SEQUENCE [LARGE SCALE GENOMIC DNA]</scope>
    <source>
        <strain evidence="2 3">DSM 43889</strain>
    </source>
</reference>
<evidence type="ECO:0000313" key="2">
    <source>
        <dbReference type="EMBL" id="MCP2333349.1"/>
    </source>
</evidence>
<dbReference type="Gene3D" id="1.25.40.10">
    <property type="entry name" value="Tetratricopeptide repeat domain"/>
    <property type="match status" value="1"/>
</dbReference>
<dbReference type="InterPro" id="IPR001387">
    <property type="entry name" value="Cro/C1-type_HTH"/>
</dbReference>
<keyword evidence="3" id="KW-1185">Reference proteome</keyword>
<sequence>MGNTSIGVRIRELRGRVLTQQQLADRAGVSVDLVRKLEQGIRQTASIGSLQRIARALDVDISELLGRPAGIPSTDPDAGIVAVRRVLTSVDDLLDDGDPTPGEASTLVDARRIVEYAWGAYWSGRYALLSAVLAPTLHQLRATARAANEGERAAAAELLARGLWVTGCSLVHLGQHDAAFLAVRQALAAAQGGSDELLSATLRGSVAWQLLGRGRYEEARRLAVRTAEAIEPLGDAPPTHLSAFGSLVLTAATAAARDQRSAEAAHLVGQADAVARRIGHDRRDYETYFGPSQVAMQRVDVAVVTEDYTTALTVARRMPRTPSLPLASRARHLADRALAHARLGHQQQALDILLSAERMAPDWMSHQTMPRRIVSELLARERPSRLRGLAERLGIFG</sequence>
<dbReference type="Pfam" id="PF01381">
    <property type="entry name" value="HTH_3"/>
    <property type="match status" value="1"/>
</dbReference>
<dbReference type="SMART" id="SM00530">
    <property type="entry name" value="HTH_XRE"/>
    <property type="match status" value="1"/>
</dbReference>
<gene>
    <name evidence="2" type="ORF">G443_003619</name>
</gene>
<feature type="domain" description="HTH cro/C1-type" evidence="1">
    <location>
        <begin position="18"/>
        <end position="64"/>
    </location>
</feature>
<organism evidence="2 3">
    <name type="scientific">Actinoalloteichus caeruleus DSM 43889</name>
    <dbReference type="NCBI Taxonomy" id="1120930"/>
    <lineage>
        <taxon>Bacteria</taxon>
        <taxon>Bacillati</taxon>
        <taxon>Actinomycetota</taxon>
        <taxon>Actinomycetes</taxon>
        <taxon>Pseudonocardiales</taxon>
        <taxon>Pseudonocardiaceae</taxon>
        <taxon>Actinoalloteichus</taxon>
        <taxon>Actinoalloteichus cyanogriseus</taxon>
    </lineage>
</organism>
<dbReference type="InterPro" id="IPR010982">
    <property type="entry name" value="Lambda_DNA-bd_dom_sf"/>
</dbReference>
<dbReference type="EMBL" id="AUBJ02000001">
    <property type="protein sequence ID" value="MCP2333349.1"/>
    <property type="molecule type" value="Genomic_DNA"/>
</dbReference>
<dbReference type="PROSITE" id="PS50943">
    <property type="entry name" value="HTH_CROC1"/>
    <property type="match status" value="1"/>
</dbReference>
<protein>
    <submittedName>
        <fullName evidence="2">Transcriptional regulator, contains XRE-family HTH domain</fullName>
    </submittedName>
</protein>
<name>A0ABT1JM60_ACTCY</name>
<proteinExistence type="predicted"/>
<dbReference type="Proteomes" id="UP000791080">
    <property type="component" value="Unassembled WGS sequence"/>
</dbReference>
<evidence type="ECO:0000313" key="3">
    <source>
        <dbReference type="Proteomes" id="UP000791080"/>
    </source>
</evidence>
<dbReference type="SUPFAM" id="SSF47413">
    <property type="entry name" value="lambda repressor-like DNA-binding domains"/>
    <property type="match status" value="1"/>
</dbReference>